<dbReference type="Gene3D" id="3.40.640.10">
    <property type="entry name" value="Type I PLP-dependent aspartate aminotransferase-like (Major domain)"/>
    <property type="match status" value="1"/>
</dbReference>
<dbReference type="InterPro" id="IPR015424">
    <property type="entry name" value="PyrdxlP-dep_Trfase"/>
</dbReference>
<dbReference type="InterPro" id="IPR010977">
    <property type="entry name" value="Aromatic_deC"/>
</dbReference>
<proteinExistence type="predicted"/>
<keyword evidence="2" id="KW-0210">Decarboxylase</keyword>
<evidence type="ECO:0000313" key="8">
    <source>
        <dbReference type="Proteomes" id="UP001212152"/>
    </source>
</evidence>
<name>A0AAD5XIR4_9FUNG</name>
<feature type="region of interest" description="Disordered" evidence="5">
    <location>
        <begin position="700"/>
        <end position="764"/>
    </location>
</feature>
<gene>
    <name evidence="7" type="primary">PDXDC1</name>
    <name evidence="7" type="ORF">HDU87_000499</name>
</gene>
<dbReference type="GO" id="GO:0019752">
    <property type="term" value="P:carboxylic acid metabolic process"/>
    <property type="evidence" value="ECO:0007669"/>
    <property type="project" value="InterPro"/>
</dbReference>
<keyword evidence="3" id="KW-0663">Pyridoxal phosphate</keyword>
<dbReference type="InterPro" id="IPR014876">
    <property type="entry name" value="DEK_C"/>
</dbReference>
<sequence>MDQVWLDCLNDSLRFLASARDAGKPASQAEPFLAFLVARWAEVLPQKLYHGDDAAVWSMAAFAAQIAAVIEGLVPSDLRHEMEDFIKKDMISWMEDQLNTSLEQADVHFHAHCTDLDAPVASLNLALVTALESRPPPRDSAPPVVYIPSDVDGQAFKEQVARTLRSMHPRGVVRSAPAIPHQEALDVSALAALIAEDKKRGLSPCLILARVATPVSGQRDPLGNIRALCDAESMWLHVDGATFHHCETWDSPLPNVAATANSWFLGTSANSLAAKDLLLKGMTILTCKSTAPTACEEPTTDSVDDMPALVRATVGPTGTLTIVNSTPIAPQPPRLNRIVPLFSAWVARNTWDWDRVIYDSKEATALVQTVLDTIEPLPYIEQQAQKTMCRVLLRFAATNLVPPRTATLRIFLAIPDETRELLNVDLVTMSNELYIRYRPFASRLAISDHRARIEAALARVIVEAERLARVAHLQEELCTAVSAHREMTYIPLSTHQSAADEDLDLWIPIGGVRYTPPYIDSQADSIASEVVEDLDGLNAQLAAKVQVDGFECRSGVAQIGSLPAALAGGGRDCVEIGLSARYFDAFPKDIAGVMVEHLTREAVKLERDSEFVARIANVIKRGIEQAEKQLQDESEEEYTNQPSILRMLPIVGSVLSWWRPEVPRNRVPVARTFSIATGFTTIPLDPALASPSHRPSISLPARSYASLVRTPDGTPGESTEVRNESPPSDGGVQDKSYFDLRAAFGEPPSPTGASSPAKEELKDGDSALGETANIETPTKLLECNDRGVVTTNDGESTVAEAVEIARDDRGAAQASNSNPTASEAVTTETRPKVLLGENPTASEAVTTETRPKVLLGENHSALDPSGGGEPAVNDRAETDVRPEVPPKTPAQPSLELSSGVGNHIAPPNGDAGVPPPPISHPSSEDLAIGVRSIFQDYATSDLNNKKIRVLLQQRLGRVDLKSRIAEIRELVDRELTALR</sequence>
<comment type="caution">
    <text evidence="7">The sequence shown here is derived from an EMBL/GenBank/DDBJ whole genome shotgun (WGS) entry which is preliminary data.</text>
</comment>
<dbReference type="InterPro" id="IPR015421">
    <property type="entry name" value="PyrdxlP-dep_Trfase_major"/>
</dbReference>
<feature type="region of interest" description="Disordered" evidence="5">
    <location>
        <begin position="808"/>
        <end position="924"/>
    </location>
</feature>
<organism evidence="7 8">
    <name type="scientific">Geranomyces variabilis</name>
    <dbReference type="NCBI Taxonomy" id="109894"/>
    <lineage>
        <taxon>Eukaryota</taxon>
        <taxon>Fungi</taxon>
        <taxon>Fungi incertae sedis</taxon>
        <taxon>Chytridiomycota</taxon>
        <taxon>Chytridiomycota incertae sedis</taxon>
        <taxon>Chytridiomycetes</taxon>
        <taxon>Spizellomycetales</taxon>
        <taxon>Powellomycetaceae</taxon>
        <taxon>Geranomyces</taxon>
    </lineage>
</organism>
<evidence type="ECO:0000256" key="5">
    <source>
        <dbReference type="SAM" id="MobiDB-lite"/>
    </source>
</evidence>
<evidence type="ECO:0000313" key="7">
    <source>
        <dbReference type="EMBL" id="KAJ3170033.1"/>
    </source>
</evidence>
<feature type="compositionally biased region" description="Polar residues" evidence="5">
    <location>
        <begin position="890"/>
        <end position="900"/>
    </location>
</feature>
<dbReference type="AlphaFoldDB" id="A0AAD5XIR4"/>
<evidence type="ECO:0000256" key="1">
    <source>
        <dbReference type="ARBA" id="ARBA00001933"/>
    </source>
</evidence>
<dbReference type="Proteomes" id="UP001212152">
    <property type="component" value="Unassembled WGS sequence"/>
</dbReference>
<dbReference type="GO" id="GO:0030170">
    <property type="term" value="F:pyridoxal phosphate binding"/>
    <property type="evidence" value="ECO:0007669"/>
    <property type="project" value="InterPro"/>
</dbReference>
<feature type="compositionally biased region" description="Polar residues" evidence="5">
    <location>
        <begin position="839"/>
        <end position="848"/>
    </location>
</feature>
<keyword evidence="8" id="KW-1185">Reference proteome</keyword>
<dbReference type="InterPro" id="IPR002129">
    <property type="entry name" value="PyrdxlP-dep_de-COase"/>
</dbReference>
<feature type="domain" description="DEK-C" evidence="6">
    <location>
        <begin position="920"/>
        <end position="976"/>
    </location>
</feature>
<dbReference type="Pfam" id="PF00282">
    <property type="entry name" value="Pyridoxal_deC"/>
    <property type="match status" value="1"/>
</dbReference>
<accession>A0AAD5XIR4</accession>
<keyword evidence="4" id="KW-0456">Lyase</keyword>
<dbReference type="GO" id="GO:0016831">
    <property type="term" value="F:carboxy-lyase activity"/>
    <property type="evidence" value="ECO:0007669"/>
    <property type="project" value="UniProtKB-KW"/>
</dbReference>
<protein>
    <submittedName>
        <fullName evidence="7">Pyridoxal-dependent decarboxylase domain-containing protein 1</fullName>
    </submittedName>
</protein>
<dbReference type="PROSITE" id="PS51998">
    <property type="entry name" value="DEK_C"/>
    <property type="match status" value="1"/>
</dbReference>
<dbReference type="PANTHER" id="PTHR11999">
    <property type="entry name" value="GROUP II PYRIDOXAL-5-PHOSPHATE DECARBOXYLASE"/>
    <property type="match status" value="1"/>
</dbReference>
<evidence type="ECO:0000256" key="2">
    <source>
        <dbReference type="ARBA" id="ARBA00022793"/>
    </source>
</evidence>
<evidence type="ECO:0000259" key="6">
    <source>
        <dbReference type="PROSITE" id="PS51998"/>
    </source>
</evidence>
<feature type="compositionally biased region" description="Basic and acidic residues" evidence="5">
    <location>
        <begin position="872"/>
        <end position="884"/>
    </location>
</feature>
<evidence type="ECO:0000256" key="4">
    <source>
        <dbReference type="ARBA" id="ARBA00023239"/>
    </source>
</evidence>
<comment type="cofactor">
    <cofactor evidence="1">
        <name>pyridoxal 5'-phosphate</name>
        <dbReference type="ChEBI" id="CHEBI:597326"/>
    </cofactor>
</comment>
<dbReference type="EMBL" id="JADGJQ010000101">
    <property type="protein sequence ID" value="KAJ3170033.1"/>
    <property type="molecule type" value="Genomic_DNA"/>
</dbReference>
<dbReference type="PANTHER" id="PTHR11999:SF70">
    <property type="entry name" value="MIP05841P"/>
    <property type="match status" value="1"/>
</dbReference>
<evidence type="ECO:0000256" key="3">
    <source>
        <dbReference type="ARBA" id="ARBA00022898"/>
    </source>
</evidence>
<feature type="compositionally biased region" description="Polar residues" evidence="5">
    <location>
        <begin position="813"/>
        <end position="828"/>
    </location>
</feature>
<dbReference type="SUPFAM" id="SSF53383">
    <property type="entry name" value="PLP-dependent transferases"/>
    <property type="match status" value="1"/>
</dbReference>
<reference evidence="7" key="1">
    <citation type="submission" date="2020-05" db="EMBL/GenBank/DDBJ databases">
        <title>Phylogenomic resolution of chytrid fungi.</title>
        <authorList>
            <person name="Stajich J.E."/>
            <person name="Amses K."/>
            <person name="Simmons R."/>
            <person name="Seto K."/>
            <person name="Myers J."/>
            <person name="Bonds A."/>
            <person name="Quandt C.A."/>
            <person name="Barry K."/>
            <person name="Liu P."/>
            <person name="Grigoriev I."/>
            <person name="Longcore J.E."/>
            <person name="James T.Y."/>
        </authorList>
    </citation>
    <scope>NUCLEOTIDE SEQUENCE</scope>
    <source>
        <strain evidence="7">JEL0379</strain>
    </source>
</reference>